<dbReference type="Pfam" id="PF17285">
    <property type="entry name" value="PRMT5_TIM"/>
    <property type="match status" value="1"/>
</dbReference>
<dbReference type="InterPro" id="IPR029063">
    <property type="entry name" value="SAM-dependent_MTases_sf"/>
</dbReference>
<sequence length="789" mass="89245">MAMESSLNPESDDFNQARPNFFIGQHDSDRVEALTDGQYAQVLNAGYGFTTAPVTSVHFLNRVIDLYKAHKQKVAELDLPESAKSNQSLPGPVVPTLTNKDTSLFPSNYVTALVAYSSPWIDLCSPDPLISSISRQALNLEVAYANFCGVRSIIIPGPRKDSSGKEVAQYARAIQEAFLVASRVNLIIHMPMYREPGLEEVSETLTDKIHGKKDNDNETATEIDLFGAWDSWHTIRSICNYNIRLFVALRIPKRLPEKELQTRWFAEPLHYLTFGPSAFLPNRAGHPSLSRHHQDLINNYMRLKNAPWIILYDVGPTAAEIETAMSGVNIMSTDFPTLDQAHTALKRSLAIQNAHVSYMKYLERQQPPLTLLENSTLTSFQDWLQSPLQPLSDNLESATYEMFEGDPVKYNLYEEAITAAMAEWKELKKPTSSVPYDNNTKPAQPELIVAVAGAGRGPLVTRVLRAAERTSTPIQLWALEKNQNAYVYLLRQNEREWGGKVKVVKTDMRDWPGPVPDGYNDVITTKVDILVTELLGSFGDNELSPECLDGIQKHIAKPHGISIPESYTAWLSPISTPRIFTDLSSRVIGDANAFETPWVTRLYQIDFVSQKVPDKPRFQQAWEFIHPVQHSLIEEWEEEHGDPAPRLRTLGGGAMNNSGGLNEHNTRHCHLTFYCRPRGVIHGLAGFFESTLYRPQVEGRDLIELSILPEQIDKKSKDMISWFPIFFPLKTPLYFPQDSELEVSMWRQTDDTKVWYEWRVEAFTYIGPNQRVKVGASELHSSRKVACLM</sequence>
<keyword evidence="1 4" id="KW-0489">Methyltransferase</keyword>
<dbReference type="Pfam" id="PF05185">
    <property type="entry name" value="PRMT5"/>
    <property type="match status" value="1"/>
</dbReference>
<dbReference type="Gene3D" id="3.40.50.150">
    <property type="entry name" value="Vaccinia Virus protein VP39"/>
    <property type="match status" value="1"/>
</dbReference>
<dbReference type="GO" id="GO:0071521">
    <property type="term" value="C:Cdc42 GTPase complex"/>
    <property type="evidence" value="ECO:0007669"/>
    <property type="project" value="EnsemblFungi"/>
</dbReference>
<dbReference type="GO" id="GO:2000100">
    <property type="term" value="P:regulation of establishment or maintenance of bipolar cell polarity regulating cell shape"/>
    <property type="evidence" value="ECO:0007669"/>
    <property type="project" value="EnsemblFungi"/>
</dbReference>
<dbReference type="InterPro" id="IPR035075">
    <property type="entry name" value="PRMT5"/>
</dbReference>
<feature type="binding site" evidence="6">
    <location>
        <position position="400"/>
    </location>
    <ligand>
        <name>S-adenosyl-L-methionine</name>
        <dbReference type="ChEBI" id="CHEBI:59789"/>
    </ligand>
</feature>
<dbReference type="Gene3D" id="3.20.20.150">
    <property type="entry name" value="Divalent-metal-dependent TIM barrel enzymes"/>
    <property type="match status" value="1"/>
</dbReference>
<organism evidence="11 12">
    <name type="scientific">Phaeoacremonium minimum (strain UCR-PA7)</name>
    <name type="common">Esca disease fungus</name>
    <name type="synonym">Togninia minima</name>
    <dbReference type="NCBI Taxonomy" id="1286976"/>
    <lineage>
        <taxon>Eukaryota</taxon>
        <taxon>Fungi</taxon>
        <taxon>Dikarya</taxon>
        <taxon>Ascomycota</taxon>
        <taxon>Pezizomycotina</taxon>
        <taxon>Sordariomycetes</taxon>
        <taxon>Sordariomycetidae</taxon>
        <taxon>Togniniales</taxon>
        <taxon>Togniniaceae</taxon>
        <taxon>Phaeoacremonium</taxon>
    </lineage>
</organism>
<dbReference type="PANTHER" id="PTHR10738">
    <property type="entry name" value="PROTEIN ARGININE N-METHYLTRANSFERASE 5"/>
    <property type="match status" value="1"/>
</dbReference>
<dbReference type="SUPFAM" id="SSF53335">
    <property type="entry name" value="S-adenosyl-L-methionine-dependent methyltransferases"/>
    <property type="match status" value="1"/>
</dbReference>
<evidence type="ECO:0000259" key="10">
    <source>
        <dbReference type="Pfam" id="PF17286"/>
    </source>
</evidence>
<protein>
    <recommendedName>
        <fullName evidence="4">Protein arginine N-methyltransferase</fullName>
    </recommendedName>
</protein>
<dbReference type="GO" id="GO:0005829">
    <property type="term" value="C:cytosol"/>
    <property type="evidence" value="ECO:0007669"/>
    <property type="project" value="TreeGrafter"/>
</dbReference>
<evidence type="ECO:0000256" key="4">
    <source>
        <dbReference type="PIRNR" id="PIRNR015894"/>
    </source>
</evidence>
<evidence type="ECO:0000256" key="3">
    <source>
        <dbReference type="ARBA" id="ARBA00022691"/>
    </source>
</evidence>
<gene>
    <name evidence="11" type="ORF">UCRPA7_854</name>
</gene>
<dbReference type="InterPro" id="IPR025799">
    <property type="entry name" value="Arg_MeTrfase"/>
</dbReference>
<feature type="binding site" evidence="6">
    <location>
        <begin position="507"/>
        <end position="508"/>
    </location>
    <ligand>
        <name>S-adenosyl-L-methionine</name>
        <dbReference type="ChEBI" id="CHEBI:59789"/>
    </ligand>
</feature>
<dbReference type="Proteomes" id="UP000014074">
    <property type="component" value="Unassembled WGS sequence"/>
</dbReference>
<dbReference type="InterPro" id="IPR007857">
    <property type="entry name" value="Arg_MeTrfase_PRMT5"/>
</dbReference>
<evidence type="ECO:0000256" key="2">
    <source>
        <dbReference type="ARBA" id="ARBA00022679"/>
    </source>
</evidence>
<dbReference type="GO" id="GO:0032259">
    <property type="term" value="P:methylation"/>
    <property type="evidence" value="ECO:0007669"/>
    <property type="project" value="UniProtKB-KW"/>
</dbReference>
<accession>R8BW82</accession>
<evidence type="ECO:0000259" key="8">
    <source>
        <dbReference type="Pfam" id="PF05185"/>
    </source>
</evidence>
<dbReference type="PANTHER" id="PTHR10738:SF0">
    <property type="entry name" value="PROTEIN ARGININE N-METHYLTRANSFERASE 5"/>
    <property type="match status" value="1"/>
</dbReference>
<dbReference type="Pfam" id="PF17286">
    <property type="entry name" value="PRMT5_C"/>
    <property type="match status" value="1"/>
</dbReference>
<feature type="domain" description="PRMT5 oligomerisation" evidence="10">
    <location>
        <begin position="566"/>
        <end position="789"/>
    </location>
</feature>
<proteinExistence type="inferred from homology"/>
<feature type="binding site" evidence="6">
    <location>
        <begin position="409"/>
        <end position="410"/>
    </location>
    <ligand>
        <name>S-adenosyl-L-methionine</name>
        <dbReference type="ChEBI" id="CHEBI:59789"/>
    </ligand>
</feature>
<dbReference type="GO" id="GO:0051286">
    <property type="term" value="C:cell tip"/>
    <property type="evidence" value="ECO:0007669"/>
    <property type="project" value="EnsemblFungi"/>
</dbReference>
<feature type="domain" description="PRMT5 TIM barrel" evidence="9">
    <location>
        <begin position="46"/>
        <end position="364"/>
    </location>
</feature>
<reference evidence="12" key="1">
    <citation type="journal article" date="2013" name="Genome Announc.">
        <title>Draft genome sequence of the ascomycete Phaeoacremonium aleophilum strain UCR-PA7, a causal agent of the esca disease complex in grapevines.</title>
        <authorList>
            <person name="Blanco-Ulate B."/>
            <person name="Rolshausen P."/>
            <person name="Cantu D."/>
        </authorList>
    </citation>
    <scope>NUCLEOTIDE SEQUENCE [LARGE SCALE GENOMIC DNA]</scope>
    <source>
        <strain evidence="12">UCR-PA7</strain>
    </source>
</reference>
<evidence type="ECO:0000313" key="11">
    <source>
        <dbReference type="EMBL" id="EOO03608.1"/>
    </source>
</evidence>
<evidence type="ECO:0000256" key="7">
    <source>
        <dbReference type="PIRSR" id="PIRSR015894-3"/>
    </source>
</evidence>
<feature type="site" description="Critical for specifying symmetric addition of methyl groups" evidence="7">
    <location>
        <position position="403"/>
    </location>
</feature>
<dbReference type="GeneID" id="19329400"/>
<evidence type="ECO:0000313" key="12">
    <source>
        <dbReference type="Proteomes" id="UP000014074"/>
    </source>
</evidence>
<feature type="active site" description="Proton donor/acceptor" evidence="5">
    <location>
        <position position="533"/>
    </location>
</feature>
<keyword evidence="2 4" id="KW-0808">Transferase</keyword>
<dbReference type="PROSITE" id="PS51678">
    <property type="entry name" value="SAM_MT_PRMT"/>
    <property type="match status" value="1"/>
</dbReference>
<feature type="binding site" evidence="6">
    <location>
        <position position="480"/>
    </location>
    <ligand>
        <name>S-adenosyl-L-methionine</name>
        <dbReference type="ChEBI" id="CHEBI:59789"/>
    </ligand>
</feature>
<evidence type="ECO:0000256" key="5">
    <source>
        <dbReference type="PIRSR" id="PIRSR015894-1"/>
    </source>
</evidence>
<dbReference type="AlphaFoldDB" id="R8BW82"/>
<evidence type="ECO:0000259" key="9">
    <source>
        <dbReference type="Pfam" id="PF17285"/>
    </source>
</evidence>
<dbReference type="Gene3D" id="2.70.160.11">
    <property type="entry name" value="Hnrnp arginine n-methyltransferase1"/>
    <property type="match status" value="1"/>
</dbReference>
<dbReference type="GO" id="GO:1903359">
    <property type="term" value="P:lateral cortical node assembly"/>
    <property type="evidence" value="ECO:0007669"/>
    <property type="project" value="EnsemblFungi"/>
</dbReference>
<comment type="similarity">
    <text evidence="4">Belongs to the class I-like SAM-binding methyltransferase superfamily.</text>
</comment>
<name>R8BW82_PHAM7</name>
<dbReference type="GO" id="GO:1990463">
    <property type="term" value="C:lateral cortical node"/>
    <property type="evidence" value="ECO:0007669"/>
    <property type="project" value="EnsemblFungi"/>
</dbReference>
<dbReference type="FunFam" id="3.40.50.150:FF:000149">
    <property type="entry name" value="Protein arginine N-methyltransferase"/>
    <property type="match status" value="1"/>
</dbReference>
<dbReference type="GO" id="GO:1903360">
    <property type="term" value="P:protein localization to lateral cortical node"/>
    <property type="evidence" value="ECO:0007669"/>
    <property type="project" value="EnsemblFungi"/>
</dbReference>
<dbReference type="KEGG" id="tmn:UCRPA7_854"/>
<dbReference type="PIRSF" id="PIRSF015894">
    <property type="entry name" value="Skb1_MeTrfase"/>
    <property type="match status" value="1"/>
</dbReference>
<dbReference type="GO" id="GO:0005634">
    <property type="term" value="C:nucleus"/>
    <property type="evidence" value="ECO:0007669"/>
    <property type="project" value="EnsemblFungi"/>
</dbReference>
<dbReference type="eggNOG" id="KOG0822">
    <property type="taxonomic scope" value="Eukaryota"/>
</dbReference>
<dbReference type="InterPro" id="IPR035248">
    <property type="entry name" value="PRMT5_C"/>
</dbReference>
<dbReference type="OrthoDB" id="1368803at2759"/>
<dbReference type="EMBL" id="KB932817">
    <property type="protein sequence ID" value="EOO03608.1"/>
    <property type="molecule type" value="Genomic_DNA"/>
</dbReference>
<feature type="domain" description="PRMT5 arginine-N-methyltransferase" evidence="8">
    <location>
        <begin position="377"/>
        <end position="563"/>
    </location>
</feature>
<dbReference type="GO" id="GO:0071470">
    <property type="term" value="P:cellular response to osmotic stress"/>
    <property type="evidence" value="ECO:0007669"/>
    <property type="project" value="EnsemblFungi"/>
</dbReference>
<evidence type="ECO:0000256" key="6">
    <source>
        <dbReference type="PIRSR" id="PIRSR015894-2"/>
    </source>
</evidence>
<dbReference type="GO" id="GO:0006355">
    <property type="term" value="P:regulation of DNA-templated transcription"/>
    <property type="evidence" value="ECO:0007669"/>
    <property type="project" value="TreeGrafter"/>
</dbReference>
<dbReference type="InterPro" id="IPR035247">
    <property type="entry name" value="PRMT5_TIM"/>
</dbReference>
<dbReference type="GO" id="GO:0061246">
    <property type="term" value="P:establishment or maintenance of bipolar cell polarity regulating cell shape"/>
    <property type="evidence" value="ECO:0007669"/>
    <property type="project" value="EnsemblFungi"/>
</dbReference>
<evidence type="ECO:0000256" key="1">
    <source>
        <dbReference type="ARBA" id="ARBA00022603"/>
    </source>
</evidence>
<dbReference type="RefSeq" id="XP_007911636.1">
    <property type="nucleotide sequence ID" value="XM_007913445.1"/>
</dbReference>
<feature type="active site" description="Proton donor/acceptor" evidence="5">
    <location>
        <position position="542"/>
    </location>
</feature>
<dbReference type="HOGENOM" id="CLU_010247_2_1_1"/>
<keyword evidence="12" id="KW-1185">Reference proteome</keyword>
<keyword evidence="3 4" id="KW-0949">S-adenosyl-L-methionine</keyword>
<dbReference type="GO" id="GO:0016274">
    <property type="term" value="F:protein-arginine N-methyltransferase activity"/>
    <property type="evidence" value="ECO:0007669"/>
    <property type="project" value="InterPro"/>
</dbReference>